<dbReference type="Gene3D" id="3.40.50.2300">
    <property type="match status" value="2"/>
</dbReference>
<dbReference type="eggNOG" id="COG0683">
    <property type="taxonomic scope" value="Bacteria"/>
</dbReference>
<dbReference type="PROSITE" id="PS51257">
    <property type="entry name" value="PROKAR_LIPOPROTEIN"/>
    <property type="match status" value="1"/>
</dbReference>
<dbReference type="OrthoDB" id="4501457at2"/>
<dbReference type="SUPFAM" id="SSF53822">
    <property type="entry name" value="Periplasmic binding protein-like I"/>
    <property type="match status" value="1"/>
</dbReference>
<feature type="chain" id="PRO_5039077423" evidence="3">
    <location>
        <begin position="22"/>
        <end position="439"/>
    </location>
</feature>
<dbReference type="Proteomes" id="UP000183413">
    <property type="component" value="Unassembled WGS sequence"/>
</dbReference>
<evidence type="ECO:0000313" key="5">
    <source>
        <dbReference type="EMBL" id="SFQ12868.1"/>
    </source>
</evidence>
<dbReference type="AlphaFoldDB" id="A0A1I5VZA4"/>
<reference evidence="5 6" key="1">
    <citation type="submission" date="2016-10" db="EMBL/GenBank/DDBJ databases">
        <authorList>
            <person name="de Groot N.N."/>
        </authorList>
    </citation>
    <scope>NUCLEOTIDE SEQUENCE [LARGE SCALE GENOMIC DNA]</scope>
    <source>
        <strain evidence="5 6">DSM 43067</strain>
    </source>
</reference>
<evidence type="ECO:0000256" key="3">
    <source>
        <dbReference type="SAM" id="SignalP"/>
    </source>
</evidence>
<evidence type="ECO:0000259" key="4">
    <source>
        <dbReference type="Pfam" id="PF13458"/>
    </source>
</evidence>
<keyword evidence="6" id="KW-1185">Reference proteome</keyword>
<comment type="similarity">
    <text evidence="1">Belongs to the leucine-binding protein family.</text>
</comment>
<dbReference type="Pfam" id="PF13458">
    <property type="entry name" value="Peripla_BP_6"/>
    <property type="match status" value="1"/>
</dbReference>
<evidence type="ECO:0000256" key="1">
    <source>
        <dbReference type="ARBA" id="ARBA00010062"/>
    </source>
</evidence>
<evidence type="ECO:0000256" key="2">
    <source>
        <dbReference type="ARBA" id="ARBA00022729"/>
    </source>
</evidence>
<dbReference type="EMBL" id="FOVH01000022">
    <property type="protein sequence ID" value="SFQ12868.1"/>
    <property type="molecule type" value="Genomic_DNA"/>
</dbReference>
<name>A0A1I5VZA4_9ACTN</name>
<proteinExistence type="inferred from homology"/>
<gene>
    <name evidence="5" type="ORF">SAMN04489713_122119</name>
</gene>
<feature type="domain" description="Leucine-binding protein" evidence="4">
    <location>
        <begin position="60"/>
        <end position="377"/>
    </location>
</feature>
<dbReference type="PANTHER" id="PTHR47235">
    <property type="entry name" value="BLR6548 PROTEIN"/>
    <property type="match status" value="1"/>
</dbReference>
<evidence type="ECO:0000313" key="6">
    <source>
        <dbReference type="Proteomes" id="UP000183413"/>
    </source>
</evidence>
<sequence length="439" mass="46454">MVSVRCDLTRMKALFAGAVLLATLGAAGCGSSADGLLTTDAPGVTREPCPNPVNKDHGCIYLGTLSDLTTGPFTAMGVPITKVQRAFWDRVNRQGGIGAYDIDVVTYVRDNHYDPRVQVSAYNEIRGKVLALAQTLGSPATDAILGRLRADEMIALPVSWTSKWEFEDNILESGASYCFEAMNGVDYGTDHFGAKSVMAVHYSGDYGDDAAAGARIAAEARGLSFTDVPTVQGAPGKSAAAQEDAVRAILSRDPDLVVLTTSPADAAAVIGATVRRGYRGRFIGDNPTWAKGLLRDPAIGAMKERYLQVAPWKPFAADSPGHTAMRQALGRVEPDDSLTTGWVVSYPLKAALERAVESKDLTRKGLLAAVRGIRHVDYEGILPGVAGNSSGSPDASAFRQSVIGRPDEHEFTGIKPITDFAAGPTAKGHRLDAPCYTAG</sequence>
<dbReference type="PANTHER" id="PTHR47235:SF1">
    <property type="entry name" value="BLR6548 PROTEIN"/>
    <property type="match status" value="1"/>
</dbReference>
<protein>
    <submittedName>
        <fullName evidence="5">ABC-type branched-chain amino acid transport system, substrate-binding protein</fullName>
    </submittedName>
</protein>
<dbReference type="GeneID" id="99650349"/>
<dbReference type="RefSeq" id="WP_021599246.1">
    <property type="nucleotide sequence ID" value="NZ_CP083237.1"/>
</dbReference>
<feature type="signal peptide" evidence="3">
    <location>
        <begin position="1"/>
        <end position="21"/>
    </location>
</feature>
<keyword evidence="2 3" id="KW-0732">Signal</keyword>
<accession>A0A1I5VZA4</accession>
<organism evidence="5 6">
    <name type="scientific">Actinomadura madurae</name>
    <dbReference type="NCBI Taxonomy" id="1993"/>
    <lineage>
        <taxon>Bacteria</taxon>
        <taxon>Bacillati</taxon>
        <taxon>Actinomycetota</taxon>
        <taxon>Actinomycetes</taxon>
        <taxon>Streptosporangiales</taxon>
        <taxon>Thermomonosporaceae</taxon>
        <taxon>Actinomadura</taxon>
    </lineage>
</organism>
<dbReference type="InterPro" id="IPR028082">
    <property type="entry name" value="Peripla_BP_I"/>
</dbReference>
<dbReference type="STRING" id="1993.SAMN04489713_122119"/>
<dbReference type="InParanoid" id="A0A1I5VZA4"/>
<dbReference type="InterPro" id="IPR028081">
    <property type="entry name" value="Leu-bd"/>
</dbReference>